<dbReference type="EMBL" id="CP099489">
    <property type="protein sequence ID" value="USQ79122.1"/>
    <property type="molecule type" value="Genomic_DNA"/>
</dbReference>
<reference evidence="1" key="1">
    <citation type="submission" date="2022-06" db="EMBL/GenBank/DDBJ databases">
        <title>Ornithinimicrobium HY1793.</title>
        <authorList>
            <person name="Huang Y."/>
        </authorList>
    </citation>
    <scope>NUCLEOTIDE SEQUENCE</scope>
    <source>
        <strain evidence="1">HY1793</strain>
    </source>
</reference>
<proteinExistence type="predicted"/>
<keyword evidence="2" id="KW-1185">Reference proteome</keyword>
<name>A0ABY4YSH2_9MICO</name>
<evidence type="ECO:0008006" key="3">
    <source>
        <dbReference type="Google" id="ProtNLM"/>
    </source>
</evidence>
<organism evidence="1 2">
    <name type="scientific">Ornithinimicrobium faecis</name>
    <dbReference type="NCBI Taxonomy" id="2934158"/>
    <lineage>
        <taxon>Bacteria</taxon>
        <taxon>Bacillati</taxon>
        <taxon>Actinomycetota</taxon>
        <taxon>Actinomycetes</taxon>
        <taxon>Micrococcales</taxon>
        <taxon>Ornithinimicrobiaceae</taxon>
        <taxon>Ornithinimicrobium</taxon>
    </lineage>
</organism>
<sequence>MRQPLTHDHVLDLERTYDDAAPEELLELAERLLVMAEESQPGDEIDQSTLHALAGQYFRDGGDLTRAEHALTLAARTPSRSDAMDPRCFLVGVYLAQRRLADAANLDNVLRKSRMEELPAYSVLGEIWHEHDPQRAVGWYNRGIELAERTDDVEGAFTLLCMGRWSVRKELGHDPDAYDRIAQHAMRTLKQAGVDPSR</sequence>
<protein>
    <recommendedName>
        <fullName evidence="3">Tetratricopeptide repeat protein</fullName>
    </recommendedName>
</protein>
<dbReference type="Proteomes" id="UP001056455">
    <property type="component" value="Chromosome"/>
</dbReference>
<dbReference type="RefSeq" id="WP_252592037.1">
    <property type="nucleotide sequence ID" value="NZ_CP099489.1"/>
</dbReference>
<evidence type="ECO:0000313" key="1">
    <source>
        <dbReference type="EMBL" id="USQ79122.1"/>
    </source>
</evidence>
<accession>A0ABY4YSH2</accession>
<gene>
    <name evidence="1" type="ORF">NF556_16090</name>
</gene>
<evidence type="ECO:0000313" key="2">
    <source>
        <dbReference type="Proteomes" id="UP001056455"/>
    </source>
</evidence>